<proteinExistence type="predicted"/>
<keyword evidence="2" id="KW-1185">Reference proteome</keyword>
<protein>
    <recommendedName>
        <fullName evidence="3">CN hydrolase domain-containing protein</fullName>
    </recommendedName>
</protein>
<evidence type="ECO:0000313" key="2">
    <source>
        <dbReference type="Proteomes" id="UP001243298"/>
    </source>
</evidence>
<name>A0ABT6IXT9_9GAMM</name>
<dbReference type="EMBL" id="PGFT01000001">
    <property type="protein sequence ID" value="MDH4905927.1"/>
    <property type="molecule type" value="Genomic_DNA"/>
</dbReference>
<sequence>MLRPDERRYTTLLMQPDGPIFASKERIGAFDQTKAKIKGKKFLETANERGATLAITPEYFLPWDTLSEGIAGGLVPSDNALWVLGTESITQEGLESFKQQVSDLCIIIHEPLEDLPRDRHLLGTVALLFQTTHIDGTKKLIILIQFKTYPSRDDLFFEESVLRRGSVVYQFKGINGPLTAAVIICADAFALAELDPQSLSDFSNQSTLIHIQLNPDPRNSAFRRYRTATFGTDPRVTNCHIVCLNWAQSIVQCDEQGNGIHDWQNIAGSTWYCPADSCSYKDEVILPNHKLGLYYAYMKERRHALLFHYDEAVFEILVPKILSFGNAVVANRNGPVAVSRYEWKEDINTWKNDVPPPETGFDNLIDKTPDTRLALTHVLSENNAMNIERVLALSAGAIPGVDDWYIAKNIDSCQIEKDEIINRVTVAQDNSEPATNFRDMRLKPVTHIHHELINYEKWPPQVSDIDKGSTINWSKRSPNFNVLTSDKKPTLIVYLGDSPSADELSKKGDMFYHLLRKEGGPHQNRFCLIYRKYGEIKFASIPTMTRIDNPIEDQTDITSVTPF</sequence>
<gene>
    <name evidence="1" type="ORF">CUR83_12880</name>
</gene>
<comment type="caution">
    <text evidence="1">The sequence shown here is derived from an EMBL/GenBank/DDBJ whole genome shotgun (WGS) entry which is preliminary data.</text>
</comment>
<evidence type="ECO:0000313" key="1">
    <source>
        <dbReference type="EMBL" id="MDH4905927.1"/>
    </source>
</evidence>
<accession>A0ABT6IXT9</accession>
<reference evidence="1 2" key="1">
    <citation type="submission" date="2017-11" db="EMBL/GenBank/DDBJ databases">
        <title>Whole genome sequencing of Psychrobacter pocilloporae S6-60T(=JCM 31058T=LMG 29157T).</title>
        <authorList>
            <person name="Das S.K."/>
        </authorList>
    </citation>
    <scope>NUCLEOTIDE SEQUENCE [LARGE SCALE GENOMIC DNA]</scope>
    <source>
        <strain evidence="1 2">S6-60</strain>
    </source>
</reference>
<evidence type="ECO:0008006" key="3">
    <source>
        <dbReference type="Google" id="ProtNLM"/>
    </source>
</evidence>
<dbReference type="Proteomes" id="UP001243298">
    <property type="component" value="Unassembled WGS sequence"/>
</dbReference>
<organism evidence="1 2">
    <name type="scientific">Psychrobacter pocilloporae</name>
    <dbReference type="NCBI Taxonomy" id="1775882"/>
    <lineage>
        <taxon>Bacteria</taxon>
        <taxon>Pseudomonadati</taxon>
        <taxon>Pseudomonadota</taxon>
        <taxon>Gammaproteobacteria</taxon>
        <taxon>Moraxellales</taxon>
        <taxon>Moraxellaceae</taxon>
        <taxon>Psychrobacter</taxon>
    </lineage>
</organism>